<reference evidence="11" key="1">
    <citation type="submission" date="2016-11" db="EMBL/GenBank/DDBJ databases">
        <authorList>
            <person name="Jaros S."/>
            <person name="Januszkiewicz K."/>
            <person name="Wedrychowicz H."/>
        </authorList>
    </citation>
    <scope>NUCLEOTIDE SEQUENCE [LARGE SCALE GENOMIC DNA]</scope>
    <source>
        <strain evidence="11">CGMCC 4.3555</strain>
    </source>
</reference>
<comment type="caution">
    <text evidence="10">The sequence shown here is derived from an EMBL/GenBank/DDBJ whole genome shotgun (WGS) entry which is preliminary data.</text>
</comment>
<evidence type="ECO:0000256" key="3">
    <source>
        <dbReference type="ARBA" id="ARBA00022475"/>
    </source>
</evidence>
<feature type="transmembrane region" description="Helical" evidence="8">
    <location>
        <begin position="178"/>
        <end position="197"/>
    </location>
</feature>
<feature type="transmembrane region" description="Helical" evidence="8">
    <location>
        <begin position="63"/>
        <end position="80"/>
    </location>
</feature>
<dbReference type="Gene3D" id="1.20.1720.10">
    <property type="entry name" value="Multidrug resistance protein D"/>
    <property type="match status" value="1"/>
</dbReference>
<dbReference type="PROSITE" id="PS50850">
    <property type="entry name" value="MFS"/>
    <property type="match status" value="1"/>
</dbReference>
<keyword evidence="5 8" id="KW-1133">Transmembrane helix</keyword>
<feature type="transmembrane region" description="Helical" evidence="8">
    <location>
        <begin position="26"/>
        <end position="51"/>
    </location>
</feature>
<dbReference type="GO" id="GO:0022857">
    <property type="term" value="F:transmembrane transporter activity"/>
    <property type="evidence" value="ECO:0007669"/>
    <property type="project" value="InterPro"/>
</dbReference>
<feature type="transmembrane region" description="Helical" evidence="8">
    <location>
        <begin position="410"/>
        <end position="434"/>
    </location>
</feature>
<feature type="domain" description="Major facilitator superfamily (MFS) profile" evidence="9">
    <location>
        <begin position="25"/>
        <end position="480"/>
    </location>
</feature>
<keyword evidence="3" id="KW-1003">Cell membrane</keyword>
<feature type="transmembrane region" description="Helical" evidence="8">
    <location>
        <begin position="348"/>
        <end position="368"/>
    </location>
</feature>
<dbReference type="PANTHER" id="PTHR42718:SF46">
    <property type="entry name" value="BLR6921 PROTEIN"/>
    <property type="match status" value="1"/>
</dbReference>
<evidence type="ECO:0000256" key="2">
    <source>
        <dbReference type="ARBA" id="ARBA00022448"/>
    </source>
</evidence>
<dbReference type="PANTHER" id="PTHR42718">
    <property type="entry name" value="MAJOR FACILITATOR SUPERFAMILY MULTIDRUG TRANSPORTER MFSC"/>
    <property type="match status" value="1"/>
</dbReference>
<evidence type="ECO:0000313" key="10">
    <source>
        <dbReference type="EMBL" id="SHN32853.1"/>
    </source>
</evidence>
<dbReference type="Pfam" id="PF07690">
    <property type="entry name" value="MFS_1"/>
    <property type="match status" value="1"/>
</dbReference>
<evidence type="ECO:0000256" key="6">
    <source>
        <dbReference type="ARBA" id="ARBA00023136"/>
    </source>
</evidence>
<sequence>MSCAPHDARADAPPAAPRGRRTRLTLALLAFAHLIIGLDYNIVFVALPGIAADVDFTAQNLQWVVSGYTVAFGGFLLLGGRACDLFGRRRMFTLGLVLYAVSSLAGTLATTPGLLVAARAGQGIGGAFLTPATLSLVTSLFAEGRERNRALSVWGGAAGCGMVLGSLLGGVLTETFGWEAVFLVNVPLAALGIALAAPLIPADGTFRRGRMFAEFDLYGTLTGTAGATLLVLALVQGPESGWTAPAVLISGTAAIVLLLAFLAIERRGRNPLMPLHLFRNRNLSTGTAVTFTFMATFGVLAYFLTLYFQNVHGFSAMQTGIAFVVPCAGVLVGTAVGGRLATRFGMRATLIGSLVLGVAGTVAFALSLSPDASFTALLPGLSLLSLAQGVVYTTMYAAAMTGVDEGDQGIASGIASTGEQVGSAVGLAVLVALANAGTRGLTGEELRTATSDGVRAAVLAAAAGMVLMILICANFRNSRRVPATEGPVAATPVGAVQPETVRTAR</sequence>
<dbReference type="GO" id="GO:0046677">
    <property type="term" value="P:response to antibiotic"/>
    <property type="evidence" value="ECO:0007669"/>
    <property type="project" value="UniProtKB-KW"/>
</dbReference>
<gene>
    <name evidence="10" type="ORF">SAMN05216268_13726</name>
</gene>
<dbReference type="InterPro" id="IPR020846">
    <property type="entry name" value="MFS_dom"/>
</dbReference>
<dbReference type="InterPro" id="IPR036259">
    <property type="entry name" value="MFS_trans_sf"/>
</dbReference>
<organism evidence="10 11">
    <name type="scientific">Streptomyces yunnanensis</name>
    <dbReference type="NCBI Taxonomy" id="156453"/>
    <lineage>
        <taxon>Bacteria</taxon>
        <taxon>Bacillati</taxon>
        <taxon>Actinomycetota</taxon>
        <taxon>Actinomycetes</taxon>
        <taxon>Kitasatosporales</taxon>
        <taxon>Streptomycetaceae</taxon>
        <taxon>Streptomyces</taxon>
    </lineage>
</organism>
<dbReference type="RefSeq" id="WP_079182444.1">
    <property type="nucleotide sequence ID" value="NZ_FRBK01000037.1"/>
</dbReference>
<dbReference type="Gene3D" id="1.20.1250.20">
    <property type="entry name" value="MFS general substrate transporter like domains"/>
    <property type="match status" value="1"/>
</dbReference>
<evidence type="ECO:0000256" key="8">
    <source>
        <dbReference type="SAM" id="Phobius"/>
    </source>
</evidence>
<evidence type="ECO:0000256" key="7">
    <source>
        <dbReference type="ARBA" id="ARBA00023251"/>
    </source>
</evidence>
<dbReference type="AlphaFoldDB" id="A0A9X8N9D5"/>
<keyword evidence="2" id="KW-0813">Transport</keyword>
<feature type="transmembrane region" description="Helical" evidence="8">
    <location>
        <begin position="285"/>
        <end position="308"/>
    </location>
</feature>
<dbReference type="InterPro" id="IPR011701">
    <property type="entry name" value="MFS"/>
</dbReference>
<feature type="transmembrane region" description="Helical" evidence="8">
    <location>
        <begin position="123"/>
        <end position="141"/>
    </location>
</feature>
<dbReference type="CDD" id="cd17321">
    <property type="entry name" value="MFS_MMR_MDR_like"/>
    <property type="match status" value="1"/>
</dbReference>
<feature type="transmembrane region" description="Helical" evidence="8">
    <location>
        <begin position="374"/>
        <end position="398"/>
    </location>
</feature>
<dbReference type="EMBL" id="FRBK01000037">
    <property type="protein sequence ID" value="SHN32853.1"/>
    <property type="molecule type" value="Genomic_DNA"/>
</dbReference>
<evidence type="ECO:0000256" key="1">
    <source>
        <dbReference type="ARBA" id="ARBA00004651"/>
    </source>
</evidence>
<accession>A0A9X8N9D5</accession>
<dbReference type="SUPFAM" id="SSF103473">
    <property type="entry name" value="MFS general substrate transporter"/>
    <property type="match status" value="2"/>
</dbReference>
<feature type="transmembrane region" description="Helical" evidence="8">
    <location>
        <begin position="153"/>
        <end position="172"/>
    </location>
</feature>
<keyword evidence="7" id="KW-0046">Antibiotic resistance</keyword>
<protein>
    <submittedName>
        <fullName evidence="10">Drug resistance transporter, EmrB/QacA subfamily</fullName>
    </submittedName>
</protein>
<dbReference type="GO" id="GO:0005886">
    <property type="term" value="C:plasma membrane"/>
    <property type="evidence" value="ECO:0007669"/>
    <property type="project" value="UniProtKB-SubCell"/>
</dbReference>
<feature type="transmembrane region" description="Helical" evidence="8">
    <location>
        <begin position="242"/>
        <end position="264"/>
    </location>
</feature>
<feature type="transmembrane region" description="Helical" evidence="8">
    <location>
        <begin position="454"/>
        <end position="473"/>
    </location>
</feature>
<keyword evidence="4 8" id="KW-0812">Transmembrane</keyword>
<evidence type="ECO:0000256" key="4">
    <source>
        <dbReference type="ARBA" id="ARBA00022692"/>
    </source>
</evidence>
<evidence type="ECO:0000259" key="9">
    <source>
        <dbReference type="PROSITE" id="PS50850"/>
    </source>
</evidence>
<evidence type="ECO:0000313" key="11">
    <source>
        <dbReference type="Proteomes" id="UP000184388"/>
    </source>
</evidence>
<proteinExistence type="predicted"/>
<dbReference type="Proteomes" id="UP000184388">
    <property type="component" value="Unassembled WGS sequence"/>
</dbReference>
<feature type="transmembrane region" description="Helical" evidence="8">
    <location>
        <begin position="314"/>
        <end position="336"/>
    </location>
</feature>
<name>A0A9X8N9D5_9ACTN</name>
<keyword evidence="6 8" id="KW-0472">Membrane</keyword>
<evidence type="ECO:0000256" key="5">
    <source>
        <dbReference type="ARBA" id="ARBA00022989"/>
    </source>
</evidence>
<comment type="subcellular location">
    <subcellularLocation>
        <location evidence="1">Cell membrane</location>
        <topology evidence="1">Multi-pass membrane protein</topology>
    </subcellularLocation>
</comment>
<feature type="transmembrane region" description="Helical" evidence="8">
    <location>
        <begin position="92"/>
        <end position="117"/>
    </location>
</feature>
<feature type="transmembrane region" description="Helical" evidence="8">
    <location>
        <begin position="217"/>
        <end position="236"/>
    </location>
</feature>